<feature type="compositionally biased region" description="Basic residues" evidence="1">
    <location>
        <begin position="133"/>
        <end position="146"/>
    </location>
</feature>
<sequence length="146" mass="16245">MVTCAGQGVDKLPGVAPGRATKLNYGLSRLLGFWNQVTVPSTEAVGLKKNTLTRMGRLLAHGRAQSVPSKPQGYASFPSRTGERAREEESSRMSWGEAEQRLKLQDEAGRLKNKGTRKRSREQLTKRAGARGSVRKMTTHRKRQRI</sequence>
<gene>
    <name evidence="2" type="ORF">NDU88_004653</name>
</gene>
<accession>A0AAV7T9R5</accession>
<feature type="region of interest" description="Disordered" evidence="1">
    <location>
        <begin position="61"/>
        <end position="146"/>
    </location>
</feature>
<keyword evidence="3" id="KW-1185">Reference proteome</keyword>
<feature type="compositionally biased region" description="Basic and acidic residues" evidence="1">
    <location>
        <begin position="81"/>
        <end position="91"/>
    </location>
</feature>
<dbReference type="EMBL" id="JANPWB010000007">
    <property type="protein sequence ID" value="KAJ1172811.1"/>
    <property type="molecule type" value="Genomic_DNA"/>
</dbReference>
<dbReference type="Proteomes" id="UP001066276">
    <property type="component" value="Chromosome 4_1"/>
</dbReference>
<comment type="caution">
    <text evidence="2">The sequence shown here is derived from an EMBL/GenBank/DDBJ whole genome shotgun (WGS) entry which is preliminary data.</text>
</comment>
<organism evidence="2 3">
    <name type="scientific">Pleurodeles waltl</name>
    <name type="common">Iberian ribbed newt</name>
    <dbReference type="NCBI Taxonomy" id="8319"/>
    <lineage>
        <taxon>Eukaryota</taxon>
        <taxon>Metazoa</taxon>
        <taxon>Chordata</taxon>
        <taxon>Craniata</taxon>
        <taxon>Vertebrata</taxon>
        <taxon>Euteleostomi</taxon>
        <taxon>Amphibia</taxon>
        <taxon>Batrachia</taxon>
        <taxon>Caudata</taxon>
        <taxon>Salamandroidea</taxon>
        <taxon>Salamandridae</taxon>
        <taxon>Pleurodelinae</taxon>
        <taxon>Pleurodeles</taxon>
    </lineage>
</organism>
<proteinExistence type="predicted"/>
<evidence type="ECO:0000256" key="1">
    <source>
        <dbReference type="SAM" id="MobiDB-lite"/>
    </source>
</evidence>
<evidence type="ECO:0000313" key="2">
    <source>
        <dbReference type="EMBL" id="KAJ1172811.1"/>
    </source>
</evidence>
<feature type="compositionally biased region" description="Basic residues" evidence="1">
    <location>
        <begin position="111"/>
        <end position="120"/>
    </location>
</feature>
<evidence type="ECO:0000313" key="3">
    <source>
        <dbReference type="Proteomes" id="UP001066276"/>
    </source>
</evidence>
<protein>
    <submittedName>
        <fullName evidence="2">Uncharacterized protein</fullName>
    </submittedName>
</protein>
<reference evidence="2" key="1">
    <citation type="journal article" date="2022" name="bioRxiv">
        <title>Sequencing and chromosome-scale assembly of the giantPleurodeles waltlgenome.</title>
        <authorList>
            <person name="Brown T."/>
            <person name="Elewa A."/>
            <person name="Iarovenko S."/>
            <person name="Subramanian E."/>
            <person name="Araus A.J."/>
            <person name="Petzold A."/>
            <person name="Susuki M."/>
            <person name="Suzuki K.-i.T."/>
            <person name="Hayashi T."/>
            <person name="Toyoda A."/>
            <person name="Oliveira C."/>
            <person name="Osipova E."/>
            <person name="Leigh N.D."/>
            <person name="Simon A."/>
            <person name="Yun M.H."/>
        </authorList>
    </citation>
    <scope>NUCLEOTIDE SEQUENCE</scope>
    <source>
        <strain evidence="2">20211129_DDA</strain>
        <tissue evidence="2">Liver</tissue>
    </source>
</reference>
<feature type="compositionally biased region" description="Basic and acidic residues" evidence="1">
    <location>
        <begin position="98"/>
        <end position="110"/>
    </location>
</feature>
<name>A0AAV7T9R5_PLEWA</name>
<dbReference type="AlphaFoldDB" id="A0AAV7T9R5"/>